<organism evidence="3">
    <name type="scientific">Thrips palmi</name>
    <name type="common">Melon thrips</name>
    <dbReference type="NCBI Taxonomy" id="161013"/>
    <lineage>
        <taxon>Eukaryota</taxon>
        <taxon>Metazoa</taxon>
        <taxon>Ecdysozoa</taxon>
        <taxon>Arthropoda</taxon>
        <taxon>Hexapoda</taxon>
        <taxon>Insecta</taxon>
        <taxon>Pterygota</taxon>
        <taxon>Neoptera</taxon>
        <taxon>Paraneoptera</taxon>
        <taxon>Thysanoptera</taxon>
        <taxon>Terebrantia</taxon>
        <taxon>Thripoidea</taxon>
        <taxon>Thripidae</taxon>
        <taxon>Thrips</taxon>
    </lineage>
</organism>
<feature type="compositionally biased region" description="Low complexity" evidence="1">
    <location>
        <begin position="423"/>
        <end position="436"/>
    </location>
</feature>
<evidence type="ECO:0000256" key="1">
    <source>
        <dbReference type="SAM" id="MobiDB-lite"/>
    </source>
</evidence>
<reference evidence="3" key="1">
    <citation type="submission" date="2025-08" db="UniProtKB">
        <authorList>
            <consortium name="RefSeq"/>
        </authorList>
    </citation>
    <scope>IDENTIFICATION</scope>
    <source>
        <tissue evidence="3">Total insect</tissue>
    </source>
</reference>
<evidence type="ECO:0000313" key="3">
    <source>
        <dbReference type="RefSeq" id="XP_034246782.1"/>
    </source>
</evidence>
<dbReference type="KEGG" id="tpal:117648382"/>
<dbReference type="AlphaFoldDB" id="A0A6P8ZCU6"/>
<evidence type="ECO:0000313" key="2">
    <source>
        <dbReference type="Proteomes" id="UP000515158"/>
    </source>
</evidence>
<feature type="region of interest" description="Disordered" evidence="1">
    <location>
        <begin position="423"/>
        <end position="466"/>
    </location>
</feature>
<feature type="compositionally biased region" description="Low complexity" evidence="1">
    <location>
        <begin position="443"/>
        <end position="466"/>
    </location>
</feature>
<protein>
    <submittedName>
        <fullName evidence="3">Uncharacterized protein LOC117648382</fullName>
    </submittedName>
</protein>
<accession>A0A6P8ZCU6</accession>
<dbReference type="GeneID" id="117648382"/>
<dbReference type="RefSeq" id="XP_034246782.1">
    <property type="nucleotide sequence ID" value="XM_034390891.1"/>
</dbReference>
<keyword evidence="2" id="KW-1185">Reference proteome</keyword>
<sequence length="466" mass="52684">MQNAVLADYNDLVLAGGAIYDGFTDFLREDVGGKWEAVHPRVMDTLDEVMQYNIRTKKAIAADLPDILAKLKEHFEHNDFFVKDIWNFFASAAYVNIKTYLLRAVVLLASPSTAWRCWTRRTYSAVKSFASMLVDIVYIDIAATLDVIPVIKALGKNAMVHWNATMTDLAELRNATHRWTREVLKSAHDSLAQLESSVAAQLDRWDAFVEDAKRRIERAVVPGLLTAQEMFAFLNYHPFRPSTRAPCRAFVESVKTHLMSMEEVREVLHLYSQYASWLEDFHVQDYFDQYLSELSDTAEWVVRDLRQTHSDCKAYFDALCDAAFGHYEALHKLPPPVAYVRKLAGKVYQKALWAWRYYDVTKEIGESLLWALHQLEVGLMDLLNHMDASAVARPTLEPSSSLILDKDLGLLEYTQTLPIPGTASTACPSSTSCPRTAWPRSRPPTSVLSTSTATTSWTPSTSTARG</sequence>
<gene>
    <name evidence="3" type="primary">LOC117648382</name>
</gene>
<dbReference type="Proteomes" id="UP000515158">
    <property type="component" value="Unplaced"/>
</dbReference>
<dbReference type="InParanoid" id="A0A6P8ZCU6"/>
<proteinExistence type="predicted"/>
<name>A0A6P8ZCU6_THRPL</name>
<dbReference type="OrthoDB" id="6484170at2759"/>